<organism evidence="1 2">
    <name type="scientific">Candidatus Endolissoclinum faulkneri L2</name>
    <dbReference type="NCBI Taxonomy" id="1193729"/>
    <lineage>
        <taxon>Bacteria</taxon>
        <taxon>Pseudomonadati</taxon>
        <taxon>Pseudomonadota</taxon>
        <taxon>Alphaproteobacteria</taxon>
        <taxon>Rhodospirillales</taxon>
        <taxon>Rhodospirillaceae</taxon>
        <taxon>Candidatus Endolissoclinum</taxon>
    </lineage>
</organism>
<reference evidence="1 2" key="1">
    <citation type="journal article" date="2012" name="Proc. Natl. Acad. Sci. U.S.A.">
        <title>Genome streamlining and chemical defense in a coral reef symbiosis.</title>
        <authorList>
            <person name="Kwan J.C."/>
            <person name="Donia M.S."/>
            <person name="Han A.W."/>
            <person name="Hirose E."/>
            <person name="Haygood M.G."/>
            <person name="Schmidt E.W."/>
        </authorList>
    </citation>
    <scope>NUCLEOTIDE SEQUENCE [LARGE SCALE GENOMIC DNA]</scope>
    <source>
        <strain evidence="1 2">L2</strain>
    </source>
</reference>
<accession>K7YGP2</accession>
<evidence type="ECO:0000313" key="1">
    <source>
        <dbReference type="EMBL" id="AFX98755.1"/>
    </source>
</evidence>
<dbReference type="EMBL" id="CP003539">
    <property type="protein sequence ID" value="AFX98755.1"/>
    <property type="molecule type" value="Genomic_DNA"/>
</dbReference>
<dbReference type="KEGG" id="thal:A1OE_564"/>
<sequence>MLYKVRIGYLNMLFIDITKKDFKDNFGVLGNKFTITLNYVAS</sequence>
<evidence type="ECO:0000313" key="2">
    <source>
        <dbReference type="Proteomes" id="UP000010077"/>
    </source>
</evidence>
<name>K7YGP2_9PROT</name>
<gene>
    <name evidence="1" type="ORF">A1OE_564</name>
</gene>
<keyword evidence="2" id="KW-1185">Reference proteome</keyword>
<dbReference type="HOGENOM" id="CLU_3248747_0_0_5"/>
<dbReference type="AlphaFoldDB" id="K7YGP2"/>
<protein>
    <submittedName>
        <fullName evidence="1">Uncharacterized protein</fullName>
    </submittedName>
</protein>
<proteinExistence type="predicted"/>
<dbReference type="Proteomes" id="UP000010077">
    <property type="component" value="Chromosome"/>
</dbReference>